<dbReference type="RefSeq" id="XP_037142341.1">
    <property type="nucleotide sequence ID" value="XM_037286446.1"/>
</dbReference>
<organism evidence="2 3">
    <name type="scientific">Zygotorulaspora mrakii</name>
    <name type="common">Zygosaccharomyces mrakii</name>
    <dbReference type="NCBI Taxonomy" id="42260"/>
    <lineage>
        <taxon>Eukaryota</taxon>
        <taxon>Fungi</taxon>
        <taxon>Dikarya</taxon>
        <taxon>Ascomycota</taxon>
        <taxon>Saccharomycotina</taxon>
        <taxon>Saccharomycetes</taxon>
        <taxon>Saccharomycetales</taxon>
        <taxon>Saccharomycetaceae</taxon>
        <taxon>Zygotorulaspora</taxon>
    </lineage>
</organism>
<protein>
    <submittedName>
        <fullName evidence="2">Uncharacterized protein</fullName>
    </submittedName>
</protein>
<gene>
    <name evidence="2" type="ORF">HG535_0A05540</name>
</gene>
<dbReference type="KEGG" id="zmk:HG535_0A05540"/>
<dbReference type="EMBL" id="CP058604">
    <property type="protein sequence ID" value="QLG70613.1"/>
    <property type="molecule type" value="Genomic_DNA"/>
</dbReference>
<name>A0A7H9AWK9_ZYGMR</name>
<keyword evidence="1" id="KW-0472">Membrane</keyword>
<keyword evidence="3" id="KW-1185">Reference proteome</keyword>
<proteinExistence type="predicted"/>
<dbReference type="Proteomes" id="UP000509704">
    <property type="component" value="Chromosome 1"/>
</dbReference>
<dbReference type="OrthoDB" id="4043946at2759"/>
<evidence type="ECO:0000313" key="2">
    <source>
        <dbReference type="EMBL" id="QLG70613.1"/>
    </source>
</evidence>
<keyword evidence="1" id="KW-0812">Transmembrane</keyword>
<dbReference type="GeneID" id="59234249"/>
<feature type="transmembrane region" description="Helical" evidence="1">
    <location>
        <begin position="15"/>
        <end position="33"/>
    </location>
</feature>
<dbReference type="AlphaFoldDB" id="A0A7H9AWK9"/>
<evidence type="ECO:0000256" key="1">
    <source>
        <dbReference type="SAM" id="Phobius"/>
    </source>
</evidence>
<sequence>MSLFYNALMFRNGKFPLVYVTYLTLGVTLPFILPAHITQKTINNTSTLGVKGRSNPRCLFARLI</sequence>
<reference evidence="2 3" key="1">
    <citation type="submission" date="2020-07" db="EMBL/GenBank/DDBJ databases">
        <title>The yeast mating-type switching endonuclease HO is a domesticated member of an unorthodox homing genetic element family.</title>
        <authorList>
            <person name="Coughlan A.Y."/>
            <person name="Lombardi L."/>
            <person name="Braun-Galleani S."/>
            <person name="Martos A.R."/>
            <person name="Galeote V."/>
            <person name="Bigey F."/>
            <person name="Dequin S."/>
            <person name="Byrne K.P."/>
            <person name="Wolfe K.H."/>
        </authorList>
    </citation>
    <scope>NUCLEOTIDE SEQUENCE [LARGE SCALE GENOMIC DNA]</scope>
    <source>
        <strain evidence="2 3">NRRL Y-6702</strain>
    </source>
</reference>
<accession>A0A7H9AWK9</accession>
<evidence type="ECO:0000313" key="3">
    <source>
        <dbReference type="Proteomes" id="UP000509704"/>
    </source>
</evidence>
<keyword evidence="1" id="KW-1133">Transmembrane helix</keyword>